<dbReference type="Gene3D" id="3.40.50.300">
    <property type="entry name" value="P-loop containing nucleotide triphosphate hydrolases"/>
    <property type="match status" value="1"/>
</dbReference>
<feature type="region of interest" description="Disordered" evidence="1">
    <location>
        <begin position="171"/>
        <end position="201"/>
    </location>
</feature>
<evidence type="ECO:0000313" key="2">
    <source>
        <dbReference type="EMBL" id="MBF9071845.1"/>
    </source>
</evidence>
<gene>
    <name evidence="2" type="ORF">I2501_27860</name>
</gene>
<evidence type="ECO:0000313" key="3">
    <source>
        <dbReference type="Proteomes" id="UP000657385"/>
    </source>
</evidence>
<keyword evidence="3" id="KW-1185">Reference proteome</keyword>
<reference evidence="2" key="1">
    <citation type="submission" date="2020-11" db="EMBL/GenBank/DDBJ databases">
        <title>Isolation and identification of active actinomycetes.</title>
        <authorList>
            <person name="Yu B."/>
        </authorList>
    </citation>
    <scope>NUCLEOTIDE SEQUENCE</scope>
    <source>
        <strain evidence="2">NEAU-YB345</strain>
    </source>
</reference>
<proteinExistence type="predicted"/>
<dbReference type="SUPFAM" id="SSF52540">
    <property type="entry name" value="P-loop containing nucleoside triphosphate hydrolases"/>
    <property type="match status" value="1"/>
</dbReference>
<organism evidence="2 3">
    <name type="scientific">Streptacidiphilus fuscans</name>
    <dbReference type="NCBI Taxonomy" id="2789292"/>
    <lineage>
        <taxon>Bacteria</taxon>
        <taxon>Bacillati</taxon>
        <taxon>Actinomycetota</taxon>
        <taxon>Actinomycetes</taxon>
        <taxon>Kitasatosporales</taxon>
        <taxon>Streptomycetaceae</taxon>
        <taxon>Streptacidiphilus</taxon>
    </lineage>
</organism>
<dbReference type="AlphaFoldDB" id="A0A931B5Z4"/>
<keyword evidence="2" id="KW-0808">Transferase</keyword>
<dbReference type="Pfam" id="PF13671">
    <property type="entry name" value="AAA_33"/>
    <property type="match status" value="1"/>
</dbReference>
<protein>
    <submittedName>
        <fullName evidence="2">Kinase</fullName>
    </submittedName>
</protein>
<keyword evidence="2" id="KW-0418">Kinase</keyword>
<dbReference type="EMBL" id="JADPRT010000013">
    <property type="protein sequence ID" value="MBF9071845.1"/>
    <property type="molecule type" value="Genomic_DNA"/>
</dbReference>
<dbReference type="InterPro" id="IPR027417">
    <property type="entry name" value="P-loop_NTPase"/>
</dbReference>
<evidence type="ECO:0000256" key="1">
    <source>
        <dbReference type="SAM" id="MobiDB-lite"/>
    </source>
</evidence>
<name>A0A931B5Z4_9ACTN</name>
<dbReference type="Proteomes" id="UP000657385">
    <property type="component" value="Unassembled WGS sequence"/>
</dbReference>
<dbReference type="RefSeq" id="WP_196197005.1">
    <property type="nucleotide sequence ID" value="NZ_JADPRT010000013.1"/>
</dbReference>
<accession>A0A931B5Z4</accession>
<sequence>MSLVGTPLETPVLVVLRGNSASGKSSLAQKLREAYGRGLAIVSQDYIRRQLLRERDEPEAANIELILLNAQFALAAGYHTIVEGIMDAGRYGGMLDTLRRQHPGPQAWYYLDIAFEETLRRHSTKPQANEISEAQMRDWYRERDLLPGAIERVIGATSTLDQSTNLILADTRLLDRRPPHAKPCRPLEPGGPHRAGQQQGT</sequence>
<dbReference type="GO" id="GO:0016301">
    <property type="term" value="F:kinase activity"/>
    <property type="evidence" value="ECO:0007669"/>
    <property type="project" value="UniProtKB-KW"/>
</dbReference>
<comment type="caution">
    <text evidence="2">The sequence shown here is derived from an EMBL/GenBank/DDBJ whole genome shotgun (WGS) entry which is preliminary data.</text>
</comment>